<evidence type="ECO:0000313" key="1">
    <source>
        <dbReference type="EMBL" id="EMD59904.1"/>
    </source>
</evidence>
<name>M2QXV8_COCSN</name>
<dbReference type="AlphaFoldDB" id="M2QXV8"/>
<protein>
    <submittedName>
        <fullName evidence="1">Uncharacterized protein</fullName>
    </submittedName>
</protein>
<sequence length="135" mass="15215">MCVYTRYPHYPHLSHLAHLAHPTSSHLRCPLRPSALLRQTHTHTHTHLTNTLLTSVCLPSLFLSFSFFPDPYPGLSKQAGSPRTHTRTHARLAFHTSETLAPTRDRCVWRDETSGDFSGISIGISAIQHSFCGFR</sequence>
<evidence type="ECO:0000313" key="2">
    <source>
        <dbReference type="Proteomes" id="UP000016934"/>
    </source>
</evidence>
<dbReference type="GeneID" id="19135131"/>
<reference evidence="1 2" key="1">
    <citation type="journal article" date="2012" name="PLoS Pathog.">
        <title>Diverse lifestyles and strategies of plant pathogenesis encoded in the genomes of eighteen Dothideomycetes fungi.</title>
        <authorList>
            <person name="Ohm R.A."/>
            <person name="Feau N."/>
            <person name="Henrissat B."/>
            <person name="Schoch C.L."/>
            <person name="Horwitz B.A."/>
            <person name="Barry K.W."/>
            <person name="Condon B.J."/>
            <person name="Copeland A.C."/>
            <person name="Dhillon B."/>
            <person name="Glaser F."/>
            <person name="Hesse C.N."/>
            <person name="Kosti I."/>
            <person name="LaButti K."/>
            <person name="Lindquist E.A."/>
            <person name="Lucas S."/>
            <person name="Salamov A.A."/>
            <person name="Bradshaw R.E."/>
            <person name="Ciuffetti L."/>
            <person name="Hamelin R.C."/>
            <person name="Kema G.H.J."/>
            <person name="Lawrence C."/>
            <person name="Scott J.A."/>
            <person name="Spatafora J.W."/>
            <person name="Turgeon B.G."/>
            <person name="de Wit P.J.G.M."/>
            <person name="Zhong S."/>
            <person name="Goodwin S.B."/>
            <person name="Grigoriev I.V."/>
        </authorList>
    </citation>
    <scope>NUCLEOTIDE SEQUENCE [LARGE SCALE GENOMIC DNA]</scope>
    <source>
        <strain evidence="2">ND90Pr / ATCC 201652</strain>
    </source>
</reference>
<dbReference type="Proteomes" id="UP000016934">
    <property type="component" value="Unassembled WGS sequence"/>
</dbReference>
<gene>
    <name evidence="1" type="ORF">COCSADRAFT_246634</name>
</gene>
<keyword evidence="2" id="KW-1185">Reference proteome</keyword>
<dbReference type="KEGG" id="bsc:COCSADRAFT_246634"/>
<proteinExistence type="predicted"/>
<reference evidence="2" key="2">
    <citation type="journal article" date="2013" name="PLoS Genet.">
        <title>Comparative genome structure, secondary metabolite, and effector coding capacity across Cochliobolus pathogens.</title>
        <authorList>
            <person name="Condon B.J."/>
            <person name="Leng Y."/>
            <person name="Wu D."/>
            <person name="Bushley K.E."/>
            <person name="Ohm R.A."/>
            <person name="Otillar R."/>
            <person name="Martin J."/>
            <person name="Schackwitz W."/>
            <person name="Grimwood J."/>
            <person name="MohdZainudin N."/>
            <person name="Xue C."/>
            <person name="Wang R."/>
            <person name="Manning V.A."/>
            <person name="Dhillon B."/>
            <person name="Tu Z.J."/>
            <person name="Steffenson B.J."/>
            <person name="Salamov A."/>
            <person name="Sun H."/>
            <person name="Lowry S."/>
            <person name="LaButti K."/>
            <person name="Han J."/>
            <person name="Copeland A."/>
            <person name="Lindquist E."/>
            <person name="Barry K."/>
            <person name="Schmutz J."/>
            <person name="Baker S.E."/>
            <person name="Ciuffetti L.M."/>
            <person name="Grigoriev I.V."/>
            <person name="Zhong S."/>
            <person name="Turgeon B.G."/>
        </authorList>
    </citation>
    <scope>NUCLEOTIDE SEQUENCE [LARGE SCALE GENOMIC DNA]</scope>
    <source>
        <strain evidence="2">ND90Pr / ATCC 201652</strain>
    </source>
</reference>
<dbReference type="RefSeq" id="XP_007704192.1">
    <property type="nucleotide sequence ID" value="XM_007706002.1"/>
</dbReference>
<accession>M2QXV8</accession>
<organism evidence="1 2">
    <name type="scientific">Cochliobolus sativus (strain ND90Pr / ATCC 201652)</name>
    <name type="common">Common root rot and spot blotch fungus</name>
    <name type="synonym">Bipolaris sorokiniana</name>
    <dbReference type="NCBI Taxonomy" id="665912"/>
    <lineage>
        <taxon>Eukaryota</taxon>
        <taxon>Fungi</taxon>
        <taxon>Dikarya</taxon>
        <taxon>Ascomycota</taxon>
        <taxon>Pezizomycotina</taxon>
        <taxon>Dothideomycetes</taxon>
        <taxon>Pleosporomycetidae</taxon>
        <taxon>Pleosporales</taxon>
        <taxon>Pleosporineae</taxon>
        <taxon>Pleosporaceae</taxon>
        <taxon>Bipolaris</taxon>
    </lineage>
</organism>
<dbReference type="HOGENOM" id="CLU_1885589_0_0_1"/>
<dbReference type="EMBL" id="KB445651">
    <property type="protein sequence ID" value="EMD59904.1"/>
    <property type="molecule type" value="Genomic_DNA"/>
</dbReference>